<dbReference type="SUPFAM" id="SSF48403">
    <property type="entry name" value="Ankyrin repeat"/>
    <property type="match status" value="1"/>
</dbReference>
<evidence type="ECO:0000313" key="5">
    <source>
        <dbReference type="Proteomes" id="UP000789595"/>
    </source>
</evidence>
<feature type="repeat" description="ANK" evidence="3">
    <location>
        <begin position="43"/>
        <end position="75"/>
    </location>
</feature>
<dbReference type="EMBL" id="CAKKNE010000003">
    <property type="protein sequence ID" value="CAH0371140.1"/>
    <property type="molecule type" value="Genomic_DNA"/>
</dbReference>
<dbReference type="Pfam" id="PF00023">
    <property type="entry name" value="Ank"/>
    <property type="match status" value="1"/>
</dbReference>
<dbReference type="Gene3D" id="1.25.40.20">
    <property type="entry name" value="Ankyrin repeat-containing domain"/>
    <property type="match status" value="1"/>
</dbReference>
<feature type="repeat" description="ANK" evidence="3">
    <location>
        <begin position="118"/>
        <end position="150"/>
    </location>
</feature>
<evidence type="ECO:0000313" key="4">
    <source>
        <dbReference type="EMBL" id="CAH0371140.1"/>
    </source>
</evidence>
<dbReference type="AlphaFoldDB" id="A0A8J2WYI8"/>
<keyword evidence="5" id="KW-1185">Reference proteome</keyword>
<dbReference type="Pfam" id="PF12796">
    <property type="entry name" value="Ank_2"/>
    <property type="match status" value="1"/>
</dbReference>
<dbReference type="PANTHER" id="PTHR24189:SF50">
    <property type="entry name" value="ANKYRIN REPEAT AND SOCS BOX PROTEIN 2"/>
    <property type="match status" value="1"/>
</dbReference>
<accession>A0A8J2WYI8</accession>
<dbReference type="PROSITE" id="PS50088">
    <property type="entry name" value="ANK_REPEAT"/>
    <property type="match status" value="2"/>
</dbReference>
<keyword evidence="2 3" id="KW-0040">ANK repeat</keyword>
<name>A0A8J2WYI8_9STRA</name>
<gene>
    <name evidence="4" type="ORF">PECAL_3P10680</name>
</gene>
<sequence>MENGTAPDEIQQAIDDGDRSAVEAWLDSGGDPNAMFTAGDNEADWSLLRRAARRGRAKIISLLLSRGADIDATDRDGRTALYQMLNYWTAYGSLPALRLLLSRGPDVNLALNESSGFAGRSPLHNTAAPGNVDPMRMLLRAGADPELRDSYGCTAEDHARRGVNRSSRSMYVEQCADLLRDVRLASGWVRYALRPHYDLLVLRALCHRQRSTFSGRTPEVLVRLFGAPDAGRRKYTIRGRVDLPDPLFWRVLEFALGPAYDYPWVRERVRARAAAVVAAE</sequence>
<dbReference type="InterPro" id="IPR002110">
    <property type="entry name" value="Ankyrin_rpt"/>
</dbReference>
<dbReference type="SMART" id="SM00248">
    <property type="entry name" value="ANK"/>
    <property type="match status" value="3"/>
</dbReference>
<dbReference type="InterPro" id="IPR050745">
    <property type="entry name" value="Multifunctional_regulatory"/>
</dbReference>
<dbReference type="OrthoDB" id="58601at2759"/>
<evidence type="ECO:0000256" key="2">
    <source>
        <dbReference type="ARBA" id="ARBA00023043"/>
    </source>
</evidence>
<proteinExistence type="predicted"/>
<keyword evidence="1" id="KW-0677">Repeat</keyword>
<organism evidence="4 5">
    <name type="scientific">Pelagomonas calceolata</name>
    <dbReference type="NCBI Taxonomy" id="35677"/>
    <lineage>
        <taxon>Eukaryota</taxon>
        <taxon>Sar</taxon>
        <taxon>Stramenopiles</taxon>
        <taxon>Ochrophyta</taxon>
        <taxon>Pelagophyceae</taxon>
        <taxon>Pelagomonadales</taxon>
        <taxon>Pelagomonadaceae</taxon>
        <taxon>Pelagomonas</taxon>
    </lineage>
</organism>
<reference evidence="4" key="1">
    <citation type="submission" date="2021-11" db="EMBL/GenBank/DDBJ databases">
        <authorList>
            <consortium name="Genoscope - CEA"/>
            <person name="William W."/>
        </authorList>
    </citation>
    <scope>NUCLEOTIDE SEQUENCE</scope>
</reference>
<protein>
    <submittedName>
        <fullName evidence="4">Uncharacterized protein</fullName>
    </submittedName>
</protein>
<evidence type="ECO:0000256" key="1">
    <source>
        <dbReference type="ARBA" id="ARBA00022737"/>
    </source>
</evidence>
<comment type="caution">
    <text evidence="4">The sequence shown here is derived from an EMBL/GenBank/DDBJ whole genome shotgun (WGS) entry which is preliminary data.</text>
</comment>
<dbReference type="Proteomes" id="UP000789595">
    <property type="component" value="Unassembled WGS sequence"/>
</dbReference>
<dbReference type="PANTHER" id="PTHR24189">
    <property type="entry name" value="MYOTROPHIN"/>
    <property type="match status" value="1"/>
</dbReference>
<dbReference type="InterPro" id="IPR036770">
    <property type="entry name" value="Ankyrin_rpt-contain_sf"/>
</dbReference>
<evidence type="ECO:0000256" key="3">
    <source>
        <dbReference type="PROSITE-ProRule" id="PRU00023"/>
    </source>
</evidence>
<dbReference type="PROSITE" id="PS50297">
    <property type="entry name" value="ANK_REP_REGION"/>
    <property type="match status" value="2"/>
</dbReference>